<accession>A0ABT4TJ29</accession>
<keyword evidence="3" id="KW-1185">Reference proteome</keyword>
<dbReference type="Gene3D" id="3.90.1200.10">
    <property type="match status" value="1"/>
</dbReference>
<proteinExistence type="predicted"/>
<organism evidence="2 3">
    <name type="scientific">Nocardiopsis suaedae</name>
    <dbReference type="NCBI Taxonomy" id="3018444"/>
    <lineage>
        <taxon>Bacteria</taxon>
        <taxon>Bacillati</taxon>
        <taxon>Actinomycetota</taxon>
        <taxon>Actinomycetes</taxon>
        <taxon>Streptosporangiales</taxon>
        <taxon>Nocardiopsidaceae</taxon>
        <taxon>Nocardiopsis</taxon>
    </lineage>
</organism>
<name>A0ABT4TJ29_9ACTN</name>
<feature type="domain" description="Aminoglycoside phosphotransferase" evidence="1">
    <location>
        <begin position="38"/>
        <end position="251"/>
    </location>
</feature>
<dbReference type="SUPFAM" id="SSF56112">
    <property type="entry name" value="Protein kinase-like (PK-like)"/>
    <property type="match status" value="1"/>
</dbReference>
<dbReference type="InterPro" id="IPR011009">
    <property type="entry name" value="Kinase-like_dom_sf"/>
</dbReference>
<dbReference type="Proteomes" id="UP001165685">
    <property type="component" value="Unassembled WGS sequence"/>
</dbReference>
<dbReference type="EMBL" id="JAQFWP010000013">
    <property type="protein sequence ID" value="MDA2804682.1"/>
    <property type="molecule type" value="Genomic_DNA"/>
</dbReference>
<comment type="caution">
    <text evidence="2">The sequence shown here is derived from an EMBL/GenBank/DDBJ whole genome shotgun (WGS) entry which is preliminary data.</text>
</comment>
<dbReference type="Pfam" id="PF01636">
    <property type="entry name" value="APH"/>
    <property type="match status" value="1"/>
</dbReference>
<dbReference type="InterPro" id="IPR008271">
    <property type="entry name" value="Ser/Thr_kinase_AS"/>
</dbReference>
<dbReference type="RefSeq" id="WP_270677251.1">
    <property type="nucleotide sequence ID" value="NZ_JAQFWP010000013.1"/>
</dbReference>
<evidence type="ECO:0000313" key="3">
    <source>
        <dbReference type="Proteomes" id="UP001165685"/>
    </source>
</evidence>
<gene>
    <name evidence="2" type="ORF">O4U47_09175</name>
</gene>
<evidence type="ECO:0000259" key="1">
    <source>
        <dbReference type="Pfam" id="PF01636"/>
    </source>
</evidence>
<sequence length="353" mass="37138">MTTTLASPGPGPLSDADVRAVLDRAEPVPLHPRVTRADHRGRTFIVKHARRAGGGQDALRHEREAGERAAALRLPDGAALCTPPVWHDPERLVFAAPEGRGTLQDLVAEGRGAGEARRCGAAAAALHGDDGRGLPPAVPERPRLFPLRTAEYATTSDQVIALLKQLDRHPSARDALASVQERGAADADPVFVHGDFKPDNILVPSGQDRETTGTGAITVIDWELAGRGDPHEDLAAFLAGALSASLQARVHRIHQDRAADVRAAVEGAAGQSFALLAAMLDGYRAVRPWSPDLERLLLLTGGRLLCRAQALATVGSQVGTVPTVLLRALAAMLGDLPRAVAGLRTALDEGGAR</sequence>
<protein>
    <submittedName>
        <fullName evidence="2">Phosphotransferase</fullName>
    </submittedName>
</protein>
<dbReference type="PROSITE" id="PS00108">
    <property type="entry name" value="PROTEIN_KINASE_ST"/>
    <property type="match status" value="1"/>
</dbReference>
<evidence type="ECO:0000313" key="2">
    <source>
        <dbReference type="EMBL" id="MDA2804682.1"/>
    </source>
</evidence>
<reference evidence="2" key="1">
    <citation type="submission" date="2023-01" db="EMBL/GenBank/DDBJ databases">
        <title>Draft genome sequence of Nocardiopsis sp. LSu2-4 isolated from halophytes.</title>
        <authorList>
            <person name="Duangmal K."/>
            <person name="Chantavorakit T."/>
        </authorList>
    </citation>
    <scope>NUCLEOTIDE SEQUENCE</scope>
    <source>
        <strain evidence="2">LSu2-4</strain>
    </source>
</reference>
<dbReference type="InterPro" id="IPR002575">
    <property type="entry name" value="Aminoglycoside_PTrfase"/>
</dbReference>